<gene>
    <name evidence="2" type="ORF">SAMN06269117_10420</name>
</gene>
<organism evidence="2 3">
    <name type="scientific">Balnearium lithotrophicum</name>
    <dbReference type="NCBI Taxonomy" id="223788"/>
    <lineage>
        <taxon>Bacteria</taxon>
        <taxon>Pseudomonadati</taxon>
        <taxon>Aquificota</taxon>
        <taxon>Aquificia</taxon>
        <taxon>Desulfurobacteriales</taxon>
        <taxon>Desulfurobacteriaceae</taxon>
        <taxon>Balnearium</taxon>
    </lineage>
</organism>
<dbReference type="Gene3D" id="2.20.28.30">
    <property type="entry name" value="RNA polymerase ii, chain L"/>
    <property type="match status" value="1"/>
</dbReference>
<name>A0A521B5X8_9BACT</name>
<sequence length="62" mass="6489">MPIYEFKCQECGEEFEKFVISASQVGQVKCPKCGSEKVVKKISACAIGGSDSGSSSACTSFG</sequence>
<dbReference type="SMART" id="SM00834">
    <property type="entry name" value="CxxC_CXXC_SSSS"/>
    <property type="match status" value="1"/>
</dbReference>
<dbReference type="Pfam" id="PF09723">
    <property type="entry name" value="Zn_ribbon_8"/>
    <property type="match status" value="1"/>
</dbReference>
<dbReference type="AlphaFoldDB" id="A0A521B5X8"/>
<dbReference type="Proteomes" id="UP000317315">
    <property type="component" value="Unassembled WGS sequence"/>
</dbReference>
<dbReference type="NCBIfam" id="TIGR02605">
    <property type="entry name" value="CxxC_CxxC_SSSS"/>
    <property type="match status" value="1"/>
</dbReference>
<keyword evidence="3" id="KW-1185">Reference proteome</keyword>
<dbReference type="RefSeq" id="WP_142934087.1">
    <property type="nucleotide sequence ID" value="NZ_FXTM01000004.1"/>
</dbReference>
<proteinExistence type="predicted"/>
<dbReference type="EMBL" id="FXTM01000004">
    <property type="protein sequence ID" value="SMO42463.1"/>
    <property type="molecule type" value="Genomic_DNA"/>
</dbReference>
<reference evidence="2 3" key="1">
    <citation type="submission" date="2017-05" db="EMBL/GenBank/DDBJ databases">
        <authorList>
            <person name="Varghese N."/>
            <person name="Submissions S."/>
        </authorList>
    </citation>
    <scope>NUCLEOTIDE SEQUENCE [LARGE SCALE GENOMIC DNA]</scope>
    <source>
        <strain evidence="2 3">DSM 16304</strain>
    </source>
</reference>
<evidence type="ECO:0000313" key="2">
    <source>
        <dbReference type="EMBL" id="SMO42463.1"/>
    </source>
</evidence>
<accession>A0A521B5X8</accession>
<evidence type="ECO:0000259" key="1">
    <source>
        <dbReference type="SMART" id="SM00834"/>
    </source>
</evidence>
<protein>
    <submittedName>
        <fullName evidence="2">Putative regulatory protein, FmdB family</fullName>
    </submittedName>
</protein>
<dbReference type="OrthoDB" id="9813321at2"/>
<evidence type="ECO:0000313" key="3">
    <source>
        <dbReference type="Proteomes" id="UP000317315"/>
    </source>
</evidence>
<dbReference type="InterPro" id="IPR013429">
    <property type="entry name" value="Regulatory_FmdB_Zinc_ribbon"/>
</dbReference>
<feature type="domain" description="Putative regulatory protein FmdB zinc ribbon" evidence="1">
    <location>
        <begin position="1"/>
        <end position="43"/>
    </location>
</feature>